<comment type="caution">
    <text evidence="1">The sequence shown here is derived from an EMBL/GenBank/DDBJ whole genome shotgun (WGS) entry which is preliminary data.</text>
</comment>
<evidence type="ECO:0000313" key="3">
    <source>
        <dbReference type="Proteomes" id="UP001215598"/>
    </source>
</evidence>
<dbReference type="EMBL" id="JARKIB010000173">
    <property type="protein sequence ID" value="KAJ7728343.1"/>
    <property type="molecule type" value="Genomic_DNA"/>
</dbReference>
<organism evidence="1 3">
    <name type="scientific">Mycena metata</name>
    <dbReference type="NCBI Taxonomy" id="1033252"/>
    <lineage>
        <taxon>Eukaryota</taxon>
        <taxon>Fungi</taxon>
        <taxon>Dikarya</taxon>
        <taxon>Basidiomycota</taxon>
        <taxon>Agaricomycotina</taxon>
        <taxon>Agaricomycetes</taxon>
        <taxon>Agaricomycetidae</taxon>
        <taxon>Agaricales</taxon>
        <taxon>Marasmiineae</taxon>
        <taxon>Mycenaceae</taxon>
        <taxon>Mycena</taxon>
    </lineage>
</organism>
<proteinExistence type="predicted"/>
<reference evidence="1" key="1">
    <citation type="submission" date="2023-03" db="EMBL/GenBank/DDBJ databases">
        <title>Massive genome expansion in bonnet fungi (Mycena s.s.) driven by repeated elements and novel gene families across ecological guilds.</title>
        <authorList>
            <consortium name="Lawrence Berkeley National Laboratory"/>
            <person name="Harder C.B."/>
            <person name="Miyauchi S."/>
            <person name="Viragh M."/>
            <person name="Kuo A."/>
            <person name="Thoen E."/>
            <person name="Andreopoulos B."/>
            <person name="Lu D."/>
            <person name="Skrede I."/>
            <person name="Drula E."/>
            <person name="Henrissat B."/>
            <person name="Morin E."/>
            <person name="Kohler A."/>
            <person name="Barry K."/>
            <person name="LaButti K."/>
            <person name="Morin E."/>
            <person name="Salamov A."/>
            <person name="Lipzen A."/>
            <person name="Mereny Z."/>
            <person name="Hegedus B."/>
            <person name="Baldrian P."/>
            <person name="Stursova M."/>
            <person name="Weitz H."/>
            <person name="Taylor A."/>
            <person name="Grigoriev I.V."/>
            <person name="Nagy L.G."/>
            <person name="Martin F."/>
            <person name="Kauserud H."/>
        </authorList>
    </citation>
    <scope>NUCLEOTIDE SEQUENCE</scope>
    <source>
        <strain evidence="1">CBHHK182m</strain>
    </source>
</reference>
<sequence>MRRGAQAQSTLLLGLIAICFRGRTIRLRRLAHFALRLRPPARAICYLRAVILSRWLLDVILARNFKRTNGGSFSDDDSTYARTHAWTGLD</sequence>
<evidence type="ECO:0000313" key="2">
    <source>
        <dbReference type="EMBL" id="KAJ7728343.1"/>
    </source>
</evidence>
<accession>A0AAD7GQJ4</accession>
<name>A0AAD7GQJ4_9AGAR</name>
<protein>
    <submittedName>
        <fullName evidence="1">Uncharacterized protein</fullName>
    </submittedName>
</protein>
<dbReference type="AlphaFoldDB" id="A0AAD7GQJ4"/>
<dbReference type="Proteomes" id="UP001215598">
    <property type="component" value="Unassembled WGS sequence"/>
</dbReference>
<keyword evidence="3" id="KW-1185">Reference proteome</keyword>
<evidence type="ECO:0000313" key="1">
    <source>
        <dbReference type="EMBL" id="KAJ7703425.1"/>
    </source>
</evidence>
<dbReference type="EMBL" id="JARKIB010000502">
    <property type="protein sequence ID" value="KAJ7703425.1"/>
    <property type="molecule type" value="Genomic_DNA"/>
</dbReference>
<gene>
    <name evidence="2" type="ORF">B0H16DRAFT_1589031</name>
    <name evidence="1" type="ORF">B0H16DRAFT_1638799</name>
</gene>